<comment type="caution">
    <text evidence="1">The sequence shown here is derived from an EMBL/GenBank/DDBJ whole genome shotgun (WGS) entry which is preliminary data.</text>
</comment>
<evidence type="ECO:0000313" key="1">
    <source>
        <dbReference type="EMBL" id="KAI0056223.1"/>
    </source>
</evidence>
<gene>
    <name evidence="1" type="ORF">BV25DRAFT_1832449</name>
</gene>
<evidence type="ECO:0000313" key="2">
    <source>
        <dbReference type="Proteomes" id="UP000814140"/>
    </source>
</evidence>
<reference evidence="1" key="1">
    <citation type="submission" date="2021-03" db="EMBL/GenBank/DDBJ databases">
        <authorList>
            <consortium name="DOE Joint Genome Institute"/>
            <person name="Ahrendt S."/>
            <person name="Looney B.P."/>
            <person name="Miyauchi S."/>
            <person name="Morin E."/>
            <person name="Drula E."/>
            <person name="Courty P.E."/>
            <person name="Chicoki N."/>
            <person name="Fauchery L."/>
            <person name="Kohler A."/>
            <person name="Kuo A."/>
            <person name="Labutti K."/>
            <person name="Pangilinan J."/>
            <person name="Lipzen A."/>
            <person name="Riley R."/>
            <person name="Andreopoulos W."/>
            <person name="He G."/>
            <person name="Johnson J."/>
            <person name="Barry K.W."/>
            <person name="Grigoriev I.V."/>
            <person name="Nagy L."/>
            <person name="Hibbett D."/>
            <person name="Henrissat B."/>
            <person name="Matheny P.B."/>
            <person name="Labbe J."/>
            <person name="Martin F."/>
        </authorList>
    </citation>
    <scope>NUCLEOTIDE SEQUENCE</scope>
    <source>
        <strain evidence="1">HHB10654</strain>
    </source>
</reference>
<keyword evidence="2" id="KW-1185">Reference proteome</keyword>
<protein>
    <submittedName>
        <fullName evidence="1">Uncharacterized protein</fullName>
    </submittedName>
</protein>
<organism evidence="1 2">
    <name type="scientific">Artomyces pyxidatus</name>
    <dbReference type="NCBI Taxonomy" id="48021"/>
    <lineage>
        <taxon>Eukaryota</taxon>
        <taxon>Fungi</taxon>
        <taxon>Dikarya</taxon>
        <taxon>Basidiomycota</taxon>
        <taxon>Agaricomycotina</taxon>
        <taxon>Agaricomycetes</taxon>
        <taxon>Russulales</taxon>
        <taxon>Auriscalpiaceae</taxon>
        <taxon>Artomyces</taxon>
    </lineage>
</organism>
<name>A0ACB8SIZ8_9AGAM</name>
<reference evidence="1" key="2">
    <citation type="journal article" date="2022" name="New Phytol.">
        <title>Evolutionary transition to the ectomycorrhizal habit in the genomes of a hyperdiverse lineage of mushroom-forming fungi.</title>
        <authorList>
            <person name="Looney B."/>
            <person name="Miyauchi S."/>
            <person name="Morin E."/>
            <person name="Drula E."/>
            <person name="Courty P.E."/>
            <person name="Kohler A."/>
            <person name="Kuo A."/>
            <person name="LaButti K."/>
            <person name="Pangilinan J."/>
            <person name="Lipzen A."/>
            <person name="Riley R."/>
            <person name="Andreopoulos W."/>
            <person name="He G."/>
            <person name="Johnson J."/>
            <person name="Nolan M."/>
            <person name="Tritt A."/>
            <person name="Barry K.W."/>
            <person name="Grigoriev I.V."/>
            <person name="Nagy L.G."/>
            <person name="Hibbett D."/>
            <person name="Henrissat B."/>
            <person name="Matheny P.B."/>
            <person name="Labbe J."/>
            <person name="Martin F.M."/>
        </authorList>
    </citation>
    <scope>NUCLEOTIDE SEQUENCE</scope>
    <source>
        <strain evidence="1">HHB10654</strain>
    </source>
</reference>
<accession>A0ACB8SIZ8</accession>
<proteinExistence type="predicted"/>
<sequence length="331" mass="35716">MPSINITNVLLVSGFASFCVCGAGAQPVTNSTSPDIVTFAAASSASSAQTGIGVLPTGLVEDSGLNKHSHWASSPSDSTSLSSTDLMEVLLPSQHVDIFFPSPSQSSQVRRRDDVDGDSNWDGDDPDWDGSEEPEPEPTTSPDDDGPFDPSKDRAPHNMPPPPESVTDTYDYDHYSYSPPPESESDTMERRAPKYTPSPQSHTPPPSMPTSPPHSRNSPAQVPAAPVIPTASVGAGLRGRDAFALESRARYSEVQRPSGECLAIVIIIFIAAICAIIAASPFIYYFYWRKIDAADMEEAIAPEEEEGLVKSLSMRYPVFDEPKYTSPMSKY</sequence>
<dbReference type="Proteomes" id="UP000814140">
    <property type="component" value="Unassembled WGS sequence"/>
</dbReference>
<dbReference type="EMBL" id="MU277268">
    <property type="protein sequence ID" value="KAI0056223.1"/>
    <property type="molecule type" value="Genomic_DNA"/>
</dbReference>